<organism evidence="4 5">
    <name type="scientific">Sandarakinorhabdus cyanobacteriorum</name>
    <dbReference type="NCBI Taxonomy" id="1981098"/>
    <lineage>
        <taxon>Bacteria</taxon>
        <taxon>Pseudomonadati</taxon>
        <taxon>Pseudomonadota</taxon>
        <taxon>Alphaproteobacteria</taxon>
        <taxon>Sphingomonadales</taxon>
        <taxon>Sphingosinicellaceae</taxon>
        <taxon>Sandarakinorhabdus</taxon>
    </lineage>
</organism>
<dbReference type="SMART" id="SM00822">
    <property type="entry name" value="PKS_KR"/>
    <property type="match status" value="1"/>
</dbReference>
<keyword evidence="5" id="KW-1185">Reference proteome</keyword>
<evidence type="ECO:0000313" key="4">
    <source>
        <dbReference type="EMBL" id="OYQ25077.1"/>
    </source>
</evidence>
<comment type="similarity">
    <text evidence="2">Belongs to the NAD(P)-dependent epimerase/dehydratase family.</text>
</comment>
<reference evidence="4 5" key="1">
    <citation type="submission" date="2017-07" db="EMBL/GenBank/DDBJ databases">
        <title>Sandarakinorhabdus cyanobacteriorum sp. nov., a novel bacterium isolated from cyanobacterial aggregates in a eutrophic lake.</title>
        <authorList>
            <person name="Cai H."/>
        </authorList>
    </citation>
    <scope>NUCLEOTIDE SEQUENCE [LARGE SCALE GENOMIC DNA]</scope>
    <source>
        <strain evidence="4 5">TH057</strain>
    </source>
</reference>
<evidence type="ECO:0000259" key="3">
    <source>
        <dbReference type="SMART" id="SM00822"/>
    </source>
</evidence>
<evidence type="ECO:0000256" key="2">
    <source>
        <dbReference type="ARBA" id="ARBA00007637"/>
    </source>
</evidence>
<dbReference type="InterPro" id="IPR057326">
    <property type="entry name" value="KR_dom"/>
</dbReference>
<accession>A0A255Y773</accession>
<name>A0A255Y773_9SPHN</name>
<dbReference type="Gene3D" id="3.40.50.720">
    <property type="entry name" value="NAD(P)-binding Rossmann-like Domain"/>
    <property type="match status" value="1"/>
</dbReference>
<dbReference type="EMBL" id="NOXT01000123">
    <property type="protein sequence ID" value="OYQ25077.1"/>
    <property type="molecule type" value="Genomic_DNA"/>
</dbReference>
<feature type="domain" description="Ketoreductase" evidence="3">
    <location>
        <begin position="2"/>
        <end position="139"/>
    </location>
</feature>
<dbReference type="PANTHER" id="PTHR43000">
    <property type="entry name" value="DTDP-D-GLUCOSE 4,6-DEHYDRATASE-RELATED"/>
    <property type="match status" value="1"/>
</dbReference>
<comment type="pathway">
    <text evidence="1">Bacterial outer membrane biogenesis; LPS O-antigen biosynthesis.</text>
</comment>
<gene>
    <name evidence="4" type="ORF">CHU93_14700</name>
</gene>
<dbReference type="SUPFAM" id="SSF51735">
    <property type="entry name" value="NAD(P)-binding Rossmann-fold domains"/>
    <property type="match status" value="1"/>
</dbReference>
<protein>
    <submittedName>
        <fullName evidence="4">GDP-mannose 4,6 dehydratase</fullName>
    </submittedName>
</protein>
<dbReference type="Gene3D" id="3.90.25.10">
    <property type="entry name" value="UDP-galactose 4-epimerase, domain 1"/>
    <property type="match status" value="1"/>
</dbReference>
<sequence length="298" mass="31818">MARVLVTGANGFTGVHLLERLARDGHELHGLAHGGSDAHPLLTAAHAADLRDLPALADVVAQVQPDWVVHLAAIAFVAHGDAAELYSSNILGTRNLLQALSTAPRRPDALLIASSANVYGNRREGVLDESMTAEPANDYGITKLACEQLARLYGDRLPIITVRPFNYTGRGQGEQFLIPKILAHAMARQPVIELGNIDVARDFSDVRAVVDAYARLLETPAAIGGLFNVCSGEARTLAEVIALVDQISGHHMEVRVNPAFVRADEVKTLCGSRALLESVIGPLAMPPLADTIAWMLGD</sequence>
<comment type="caution">
    <text evidence="4">The sequence shown here is derived from an EMBL/GenBank/DDBJ whole genome shotgun (WGS) entry which is preliminary data.</text>
</comment>
<dbReference type="Proteomes" id="UP000216991">
    <property type="component" value="Unassembled WGS sequence"/>
</dbReference>
<proteinExistence type="inferred from homology"/>
<dbReference type="Pfam" id="PF01370">
    <property type="entry name" value="Epimerase"/>
    <property type="match status" value="1"/>
</dbReference>
<dbReference type="InterPro" id="IPR001509">
    <property type="entry name" value="Epimerase_deHydtase"/>
</dbReference>
<dbReference type="AlphaFoldDB" id="A0A255Y773"/>
<evidence type="ECO:0000313" key="5">
    <source>
        <dbReference type="Proteomes" id="UP000216991"/>
    </source>
</evidence>
<evidence type="ECO:0000256" key="1">
    <source>
        <dbReference type="ARBA" id="ARBA00005125"/>
    </source>
</evidence>
<dbReference type="OrthoDB" id="5295702at2"/>
<dbReference type="RefSeq" id="WP_094474903.1">
    <property type="nucleotide sequence ID" value="NZ_NOXT01000123.1"/>
</dbReference>
<dbReference type="InterPro" id="IPR036291">
    <property type="entry name" value="NAD(P)-bd_dom_sf"/>
</dbReference>